<name>A0A6I2NMR8_PARDI</name>
<dbReference type="EMBL" id="WKNE01000007">
    <property type="protein sequence ID" value="MRZ55394.1"/>
    <property type="molecule type" value="Genomic_DNA"/>
</dbReference>
<gene>
    <name evidence="4" type="ORF">GKD68_11600</name>
</gene>
<dbReference type="PROSITE" id="PS50088">
    <property type="entry name" value="ANK_REPEAT"/>
    <property type="match status" value="1"/>
</dbReference>
<dbReference type="GO" id="GO:0006396">
    <property type="term" value="P:RNA processing"/>
    <property type="evidence" value="ECO:0007669"/>
    <property type="project" value="TreeGrafter"/>
</dbReference>
<dbReference type="GO" id="GO:0003723">
    <property type="term" value="F:RNA binding"/>
    <property type="evidence" value="ECO:0007669"/>
    <property type="project" value="TreeGrafter"/>
</dbReference>
<dbReference type="Pfam" id="PF12796">
    <property type="entry name" value="Ank_2"/>
    <property type="match status" value="1"/>
</dbReference>
<keyword evidence="2 3" id="KW-0040">ANK repeat</keyword>
<sequence length="183" mass="20614">MTNYFDDKQLYPLLFQNDFSKILSFLEKYGLNSVDRNGRSFLMNCIAEGKNDFAYKLIELGANLNHQDASGASPLFAAIWAYNIEMIVSLLDNPSVDKNITDNQGRNALRIALQYHPEDCELMIRFIRAGVNPFSCDNNGVSFYDLLQKYASGSITKGGRKLNVKPIIIEIENGMLTNSKPTE</sequence>
<dbReference type="SUPFAM" id="SSF48403">
    <property type="entry name" value="Ankyrin repeat"/>
    <property type="match status" value="1"/>
</dbReference>
<feature type="repeat" description="ANK" evidence="3">
    <location>
        <begin position="37"/>
        <end position="69"/>
    </location>
</feature>
<accession>A0A6I2NMR8</accession>
<keyword evidence="1" id="KW-0677">Repeat</keyword>
<protein>
    <recommendedName>
        <fullName evidence="6">Ankyrin repeat domain-containing protein</fullName>
    </recommendedName>
</protein>
<dbReference type="GO" id="GO:0004540">
    <property type="term" value="F:RNA nuclease activity"/>
    <property type="evidence" value="ECO:0007669"/>
    <property type="project" value="TreeGrafter"/>
</dbReference>
<dbReference type="RefSeq" id="WP_117508533.1">
    <property type="nucleotide sequence ID" value="NZ_JBCPFK010000059.1"/>
</dbReference>
<evidence type="ECO:0000313" key="5">
    <source>
        <dbReference type="Proteomes" id="UP000432516"/>
    </source>
</evidence>
<dbReference type="SMART" id="SM00248">
    <property type="entry name" value="ANK"/>
    <property type="match status" value="3"/>
</dbReference>
<organism evidence="4 5">
    <name type="scientific">Parabacteroides distasonis</name>
    <dbReference type="NCBI Taxonomy" id="823"/>
    <lineage>
        <taxon>Bacteria</taxon>
        <taxon>Pseudomonadati</taxon>
        <taxon>Bacteroidota</taxon>
        <taxon>Bacteroidia</taxon>
        <taxon>Bacteroidales</taxon>
        <taxon>Tannerellaceae</taxon>
        <taxon>Parabacteroides</taxon>
    </lineage>
</organism>
<evidence type="ECO:0000256" key="1">
    <source>
        <dbReference type="ARBA" id="ARBA00022737"/>
    </source>
</evidence>
<evidence type="ECO:0000256" key="2">
    <source>
        <dbReference type="ARBA" id="ARBA00023043"/>
    </source>
</evidence>
<reference evidence="4 5" key="1">
    <citation type="journal article" date="2019" name="Nat. Med.">
        <title>A library of human gut bacterial isolates paired with longitudinal multiomics data enables mechanistic microbiome research.</title>
        <authorList>
            <person name="Poyet M."/>
            <person name="Groussin M."/>
            <person name="Gibbons S.M."/>
            <person name="Avila-Pacheco J."/>
            <person name="Jiang X."/>
            <person name="Kearney S.M."/>
            <person name="Perrotta A.R."/>
            <person name="Berdy B."/>
            <person name="Zhao S."/>
            <person name="Lieberman T.D."/>
            <person name="Swanson P.K."/>
            <person name="Smith M."/>
            <person name="Roesemann S."/>
            <person name="Alexander J.E."/>
            <person name="Rich S.A."/>
            <person name="Livny J."/>
            <person name="Vlamakis H."/>
            <person name="Clish C."/>
            <person name="Bullock K."/>
            <person name="Deik A."/>
            <person name="Scott J."/>
            <person name="Pierce K.A."/>
            <person name="Xavier R.J."/>
            <person name="Alm E.J."/>
        </authorList>
    </citation>
    <scope>NUCLEOTIDE SEQUENCE [LARGE SCALE GENOMIC DNA]</scope>
    <source>
        <strain evidence="4 5">BIOML-A2</strain>
    </source>
</reference>
<dbReference type="InterPro" id="IPR002110">
    <property type="entry name" value="Ankyrin_rpt"/>
</dbReference>
<evidence type="ECO:0008006" key="6">
    <source>
        <dbReference type="Google" id="ProtNLM"/>
    </source>
</evidence>
<proteinExistence type="predicted"/>
<dbReference type="PANTHER" id="PTHR24141:SF1">
    <property type="entry name" value="2-5A-DEPENDENT RIBONUCLEASE"/>
    <property type="match status" value="1"/>
</dbReference>
<evidence type="ECO:0000313" key="4">
    <source>
        <dbReference type="EMBL" id="MRZ55394.1"/>
    </source>
</evidence>
<dbReference type="Gene3D" id="1.25.40.20">
    <property type="entry name" value="Ankyrin repeat-containing domain"/>
    <property type="match status" value="1"/>
</dbReference>
<dbReference type="InterPro" id="IPR036770">
    <property type="entry name" value="Ankyrin_rpt-contain_sf"/>
</dbReference>
<evidence type="ECO:0000256" key="3">
    <source>
        <dbReference type="PROSITE-ProRule" id="PRU00023"/>
    </source>
</evidence>
<dbReference type="PANTHER" id="PTHR24141">
    <property type="entry name" value="2-5A-DEPENDENT RIBONUCLEASE"/>
    <property type="match status" value="1"/>
</dbReference>
<dbReference type="Proteomes" id="UP000432516">
    <property type="component" value="Unassembled WGS sequence"/>
</dbReference>
<comment type="caution">
    <text evidence="4">The sequence shown here is derived from an EMBL/GenBank/DDBJ whole genome shotgun (WGS) entry which is preliminary data.</text>
</comment>
<dbReference type="AlphaFoldDB" id="A0A6I2NMR8"/>